<keyword evidence="4" id="KW-1185">Reference proteome</keyword>
<sequence length="131" mass="15662">MKYTSTSPQKEEALYDAFVRYAMFSLIGRSWLHFLVSSTRYLTVPFQMLGYSCALMLFCGLTLGKVVMNTELDAEWNQYKKSYNKTYSERDETLRRQIWEENLRYIEQHNEQADKGKHTYWLGMNEYGDMM</sequence>
<name>A0ABQ9FXV8_TEGGR</name>
<dbReference type="SMART" id="SM00848">
    <property type="entry name" value="Inhibitor_I29"/>
    <property type="match status" value="1"/>
</dbReference>
<evidence type="ECO:0000259" key="2">
    <source>
        <dbReference type="SMART" id="SM00848"/>
    </source>
</evidence>
<evidence type="ECO:0000256" key="1">
    <source>
        <dbReference type="SAM" id="Phobius"/>
    </source>
</evidence>
<reference evidence="3 4" key="1">
    <citation type="submission" date="2022-12" db="EMBL/GenBank/DDBJ databases">
        <title>Chromosome-level genome of Tegillarca granosa.</title>
        <authorList>
            <person name="Kim J."/>
        </authorList>
    </citation>
    <scope>NUCLEOTIDE SEQUENCE [LARGE SCALE GENOMIC DNA]</scope>
    <source>
        <strain evidence="3">Teg-2019</strain>
        <tissue evidence="3">Adductor muscle</tissue>
    </source>
</reference>
<keyword evidence="1" id="KW-1133">Transmembrane helix</keyword>
<evidence type="ECO:0000313" key="4">
    <source>
        <dbReference type="Proteomes" id="UP001217089"/>
    </source>
</evidence>
<keyword evidence="1" id="KW-0472">Membrane</keyword>
<dbReference type="SUPFAM" id="SSF54001">
    <property type="entry name" value="Cysteine proteinases"/>
    <property type="match status" value="1"/>
</dbReference>
<evidence type="ECO:0000313" key="3">
    <source>
        <dbReference type="EMBL" id="KAJ8322088.1"/>
    </source>
</evidence>
<proteinExistence type="predicted"/>
<dbReference type="Pfam" id="PF08246">
    <property type="entry name" value="Inhibitor_I29"/>
    <property type="match status" value="1"/>
</dbReference>
<accession>A0ABQ9FXV8</accession>
<keyword evidence="1" id="KW-0812">Transmembrane</keyword>
<dbReference type="InterPro" id="IPR013201">
    <property type="entry name" value="Prot_inhib_I29"/>
</dbReference>
<dbReference type="EMBL" id="JARBDR010000018">
    <property type="protein sequence ID" value="KAJ8322088.1"/>
    <property type="molecule type" value="Genomic_DNA"/>
</dbReference>
<dbReference type="Gene3D" id="1.10.287.2250">
    <property type="match status" value="1"/>
</dbReference>
<organism evidence="3 4">
    <name type="scientific">Tegillarca granosa</name>
    <name type="common">Malaysian cockle</name>
    <name type="synonym">Anadara granosa</name>
    <dbReference type="NCBI Taxonomy" id="220873"/>
    <lineage>
        <taxon>Eukaryota</taxon>
        <taxon>Metazoa</taxon>
        <taxon>Spiralia</taxon>
        <taxon>Lophotrochozoa</taxon>
        <taxon>Mollusca</taxon>
        <taxon>Bivalvia</taxon>
        <taxon>Autobranchia</taxon>
        <taxon>Pteriomorphia</taxon>
        <taxon>Arcoida</taxon>
        <taxon>Arcoidea</taxon>
        <taxon>Arcidae</taxon>
        <taxon>Tegillarca</taxon>
    </lineage>
</organism>
<feature type="domain" description="Cathepsin propeptide inhibitor" evidence="2">
    <location>
        <begin position="76"/>
        <end position="130"/>
    </location>
</feature>
<feature type="transmembrane region" description="Helical" evidence="1">
    <location>
        <begin position="48"/>
        <end position="68"/>
    </location>
</feature>
<gene>
    <name evidence="3" type="ORF">KUTeg_000559</name>
</gene>
<protein>
    <recommendedName>
        <fullName evidence="2">Cathepsin propeptide inhibitor domain-containing protein</fullName>
    </recommendedName>
</protein>
<dbReference type="InterPro" id="IPR038765">
    <property type="entry name" value="Papain-like_cys_pep_sf"/>
</dbReference>
<dbReference type="Proteomes" id="UP001217089">
    <property type="component" value="Unassembled WGS sequence"/>
</dbReference>
<comment type="caution">
    <text evidence="3">The sequence shown here is derived from an EMBL/GenBank/DDBJ whole genome shotgun (WGS) entry which is preliminary data.</text>
</comment>